<keyword evidence="3" id="KW-1185">Reference proteome</keyword>
<proteinExistence type="predicted"/>
<dbReference type="SUPFAM" id="SSF46785">
    <property type="entry name" value="Winged helix' DNA-binding domain"/>
    <property type="match status" value="1"/>
</dbReference>
<name>A0A9W7GDZ4_9STRA</name>
<evidence type="ECO:0000259" key="1">
    <source>
        <dbReference type="PROSITE" id="PS50250"/>
    </source>
</evidence>
<organism evidence="2 3">
    <name type="scientific">Triparma columacea</name>
    <dbReference type="NCBI Taxonomy" id="722753"/>
    <lineage>
        <taxon>Eukaryota</taxon>
        <taxon>Sar</taxon>
        <taxon>Stramenopiles</taxon>
        <taxon>Ochrophyta</taxon>
        <taxon>Bolidophyceae</taxon>
        <taxon>Parmales</taxon>
        <taxon>Triparmaceae</taxon>
        <taxon>Triparma</taxon>
    </lineage>
</organism>
<evidence type="ECO:0000313" key="2">
    <source>
        <dbReference type="EMBL" id="GMI43434.1"/>
    </source>
</evidence>
<reference evidence="3" key="1">
    <citation type="journal article" date="2023" name="Commun. Biol.">
        <title>Genome analysis of Parmales, the sister group of diatoms, reveals the evolutionary specialization of diatoms from phago-mixotrophs to photoautotrophs.</title>
        <authorList>
            <person name="Ban H."/>
            <person name="Sato S."/>
            <person name="Yoshikawa S."/>
            <person name="Yamada K."/>
            <person name="Nakamura Y."/>
            <person name="Ichinomiya M."/>
            <person name="Sato N."/>
            <person name="Blanc-Mathieu R."/>
            <person name="Endo H."/>
            <person name="Kuwata A."/>
            <person name="Ogata H."/>
        </authorList>
    </citation>
    <scope>NUCLEOTIDE SEQUENCE [LARGE SCALE GENOMIC DNA]</scope>
</reference>
<dbReference type="InterPro" id="IPR000717">
    <property type="entry name" value="PCI_dom"/>
</dbReference>
<dbReference type="SMART" id="SM00088">
    <property type="entry name" value="PINT"/>
    <property type="match status" value="1"/>
</dbReference>
<comment type="caution">
    <text evidence="2">The sequence shown here is derived from an EMBL/GenBank/DDBJ whole genome shotgun (WGS) entry which is preliminary data.</text>
</comment>
<dbReference type="OrthoDB" id="1418352at2759"/>
<dbReference type="AlphaFoldDB" id="A0A9W7GDZ4"/>
<dbReference type="EMBL" id="BRYA01000192">
    <property type="protein sequence ID" value="GMI43434.1"/>
    <property type="molecule type" value="Genomic_DNA"/>
</dbReference>
<feature type="domain" description="PCI" evidence="1">
    <location>
        <begin position="123"/>
        <end position="307"/>
    </location>
</feature>
<dbReference type="InterPro" id="IPR036390">
    <property type="entry name" value="WH_DNA-bd_sf"/>
</dbReference>
<gene>
    <name evidence="2" type="ORF">TrCOL_g9702</name>
</gene>
<dbReference type="Proteomes" id="UP001165065">
    <property type="component" value="Unassembled WGS sequence"/>
</dbReference>
<accession>A0A9W7GDZ4</accession>
<dbReference type="PANTHER" id="PTHR10678">
    <property type="entry name" value="26S PROTEASOME NON-ATPASE REGULATORY SUBUNIT 11/COP9 SIGNALOSOME COMPLEX SUBUNIT 2"/>
    <property type="match status" value="1"/>
</dbReference>
<dbReference type="Pfam" id="PF01399">
    <property type="entry name" value="PCI"/>
    <property type="match status" value="1"/>
</dbReference>
<dbReference type="InterPro" id="IPR050871">
    <property type="entry name" value="26S_Proteasome/COP9_Components"/>
</dbReference>
<dbReference type="SUPFAM" id="SSF48452">
    <property type="entry name" value="TPR-like"/>
    <property type="match status" value="1"/>
</dbReference>
<dbReference type="Gene3D" id="1.25.40.570">
    <property type="match status" value="1"/>
</dbReference>
<sequence length="340" mass="37666">MLADVCKAVIAWCKECNRTFLRQRVESKLASVWFLQGKFADALELISALLTELKKLDDKQLLVETHLTEAKIHHGLTNIPKAKAALTASRTCANAIYVAPSLQATIDSMSGILHCEEGDYNTAHSYFLEAFEQLDQLNDTEKAIPCLKYMMLCKILDSLGKALKLSARGIPGMKTSKADAELSGLVTGKQGVKYAGVDIEAMTAIANAASKRDLSLFEATTAKYADQLQTDILIKHHLHILLEQLLESNLLRLIEPFSCVEISHIASLIDMEPKAVEKKVSQMILDDKLNGILNQGEGQLILHEEERGDKTSETGKELIKNMGKVVDNLFKRSQTELVMR</sequence>
<dbReference type="InterPro" id="IPR011990">
    <property type="entry name" value="TPR-like_helical_dom_sf"/>
</dbReference>
<evidence type="ECO:0000313" key="3">
    <source>
        <dbReference type="Proteomes" id="UP001165065"/>
    </source>
</evidence>
<protein>
    <recommendedName>
        <fullName evidence="1">PCI domain-containing protein</fullName>
    </recommendedName>
</protein>
<dbReference type="PROSITE" id="PS50250">
    <property type="entry name" value="PCI"/>
    <property type="match status" value="1"/>
</dbReference>
<dbReference type="InterPro" id="IPR040780">
    <property type="entry name" value="Rpn6_C_helix"/>
</dbReference>
<dbReference type="Pfam" id="PF18503">
    <property type="entry name" value="RPN6_C_helix"/>
    <property type="match status" value="1"/>
</dbReference>
<dbReference type="SMART" id="SM00753">
    <property type="entry name" value="PAM"/>
    <property type="match status" value="1"/>
</dbReference>